<comment type="similarity">
    <text evidence="2 7">Belongs to the UDP-glucose/GDP-mannose dehydrogenase family.</text>
</comment>
<feature type="binding site" evidence="9">
    <location>
        <begin position="161"/>
        <end position="164"/>
    </location>
    <ligand>
        <name>substrate</name>
    </ligand>
</feature>
<dbReference type="GO" id="GO:0006065">
    <property type="term" value="P:UDP-glucuronate biosynthetic process"/>
    <property type="evidence" value="ECO:0007669"/>
    <property type="project" value="UniProtKB-UniPathway"/>
</dbReference>
<comment type="caution">
    <text evidence="13">The sequence shown here is derived from an EMBL/GenBank/DDBJ whole genome shotgun (WGS) entry which is preliminary data.</text>
</comment>
<dbReference type="SUPFAM" id="SSF48179">
    <property type="entry name" value="6-phosphogluconate dehydrogenase C-terminal domain-like"/>
    <property type="match status" value="1"/>
</dbReference>
<feature type="binding site" evidence="9">
    <location>
        <position position="231"/>
    </location>
    <ligand>
        <name>substrate</name>
    </ligand>
</feature>
<keyword evidence="11" id="KW-0812">Transmembrane</keyword>
<comment type="catalytic activity">
    <reaction evidence="6 7">
        <text>UDP-alpha-D-glucose + 2 NAD(+) + H2O = UDP-alpha-D-glucuronate + 2 NADH + 3 H(+)</text>
        <dbReference type="Rhea" id="RHEA:23596"/>
        <dbReference type="ChEBI" id="CHEBI:15377"/>
        <dbReference type="ChEBI" id="CHEBI:15378"/>
        <dbReference type="ChEBI" id="CHEBI:57540"/>
        <dbReference type="ChEBI" id="CHEBI:57945"/>
        <dbReference type="ChEBI" id="CHEBI:58052"/>
        <dbReference type="ChEBI" id="CHEBI:58885"/>
        <dbReference type="EC" id="1.1.1.22"/>
    </reaction>
</comment>
<feature type="domain" description="UDP-glucose/GDP-mannose dehydrogenase C-terminal" evidence="12">
    <location>
        <begin position="340"/>
        <end position="446"/>
    </location>
</feature>
<dbReference type="SUPFAM" id="SSF52413">
    <property type="entry name" value="UDP-glucose/GDP-mannose dehydrogenase C-terminal domain"/>
    <property type="match status" value="1"/>
</dbReference>
<dbReference type="PANTHER" id="PTHR43750">
    <property type="entry name" value="UDP-GLUCOSE 6-DEHYDROGENASE TUAD"/>
    <property type="match status" value="1"/>
</dbReference>
<dbReference type="GO" id="GO:0051287">
    <property type="term" value="F:NAD binding"/>
    <property type="evidence" value="ECO:0007669"/>
    <property type="project" value="InterPro"/>
</dbReference>
<dbReference type="Pfam" id="PF03721">
    <property type="entry name" value="UDPG_MGDP_dh_N"/>
    <property type="match status" value="1"/>
</dbReference>
<gene>
    <name evidence="13" type="ORF">CDSM653_00680</name>
</gene>
<dbReference type="SUPFAM" id="SSF51735">
    <property type="entry name" value="NAD(P)-binding Rossmann-fold domains"/>
    <property type="match status" value="1"/>
</dbReference>
<dbReference type="InterPro" id="IPR014027">
    <property type="entry name" value="UDP-Glc/GDP-Man_DH_C"/>
</dbReference>
<dbReference type="Gene3D" id="3.40.50.720">
    <property type="entry name" value="NAD(P)-binding Rossmann-like Domain"/>
    <property type="match status" value="2"/>
</dbReference>
<keyword evidence="4 7" id="KW-0560">Oxidoreductase</keyword>
<evidence type="ECO:0000256" key="5">
    <source>
        <dbReference type="ARBA" id="ARBA00023027"/>
    </source>
</evidence>
<dbReference type="InterPro" id="IPR001732">
    <property type="entry name" value="UDP-Glc/GDP-Man_DH_N"/>
</dbReference>
<evidence type="ECO:0000313" key="13">
    <source>
        <dbReference type="EMBL" id="KKC30202.1"/>
    </source>
</evidence>
<evidence type="ECO:0000256" key="2">
    <source>
        <dbReference type="ARBA" id="ARBA00006601"/>
    </source>
</evidence>
<dbReference type="PIRSF" id="PIRSF000124">
    <property type="entry name" value="UDPglc_GDPman_dh"/>
    <property type="match status" value="1"/>
</dbReference>
<dbReference type="AlphaFoldDB" id="A0A0F5PNG7"/>
<evidence type="ECO:0000256" key="3">
    <source>
        <dbReference type="ARBA" id="ARBA00012954"/>
    </source>
</evidence>
<reference evidence="14" key="3">
    <citation type="submission" date="2015-02" db="EMBL/GenBank/DDBJ databases">
        <title>Genome analysis of three genomes within the thermophilic hydrogenogenic bacterial species Caldanaerobacter subterraneus.</title>
        <authorList>
            <person name="Sant'Anna F.H."/>
            <person name="Lebedinsky A."/>
            <person name="Sokolova T."/>
            <person name="Robb F.T."/>
            <person name="Gonzalez J.M."/>
        </authorList>
    </citation>
    <scope>NUCLEOTIDE SEQUENCE [LARGE SCALE GENOMIC DNA]</scope>
    <source>
        <strain evidence="14">DSM 12653</strain>
    </source>
</reference>
<dbReference type="NCBIfam" id="TIGR03026">
    <property type="entry name" value="NDP-sugDHase"/>
    <property type="match status" value="1"/>
</dbReference>
<feature type="binding site" evidence="9">
    <location>
        <begin position="276"/>
        <end position="280"/>
    </location>
    <ligand>
        <name>substrate</name>
    </ligand>
</feature>
<evidence type="ECO:0000256" key="4">
    <source>
        <dbReference type="ARBA" id="ARBA00023002"/>
    </source>
</evidence>
<dbReference type="EMBL" id="ABXP02000042">
    <property type="protein sequence ID" value="KKC30202.1"/>
    <property type="molecule type" value="Genomic_DNA"/>
</dbReference>
<sequence length="461" mass="50585">MSTNKGMKIVIVGTGYVGLTTAVMLAYIGHNVVGVDIDEKKIELLKKGKSPIHEAGVEELLASLKNNITFTTDLKSNVGDADIIMIAVGTPAKANGEADTHYVEEAACTVAEGLIDGRKYTVVVKSTVPIGTNRRVAHVIARTLKERNVKAKVYVASNPEFLREGMALYDSFYPDRIVIGSEDPEAIEMLRRMYRPILEQTFDPPQAIPRPDGYSLPPLITTDPVSAEMIKYAANAFLALKISFINEIAGLCEKVGADVTEVARGIGLDTRIGRRFLNAGIGWGGSCFPKDTAALIAVGREYNYEMPIVEAARRVNQLQRERTVEKLQSVLKGVRGRTIAILGLSFKPGTDDVRESPAIDIIRLLIERGAHIRAHDPVAIENARKAFTTEELQEITFVDDPYLAAEGADAVVVATEWQLYRKIDLKRLAYVMRTPILLDGRNIYAPKEARGAGFIYMGVGR</sequence>
<accession>A0A0F5PNG7</accession>
<reference evidence="13 14" key="1">
    <citation type="submission" date="2008-07" db="EMBL/GenBank/DDBJ databases">
        <authorList>
            <person name="Gonzalez J."/>
            <person name="Sokolova T."/>
            <person name="Ferriera S."/>
            <person name="Johnson J."/>
            <person name="Kravitz S."/>
            <person name="Beeson K."/>
            <person name="Sutton G."/>
            <person name="Rogers Y.-H."/>
            <person name="Friedman R."/>
            <person name="Frazier M."/>
            <person name="Venter J.C."/>
        </authorList>
    </citation>
    <scope>NUCLEOTIDE SEQUENCE [LARGE SCALE GENOMIC DNA]</scope>
    <source>
        <strain evidence="13 14">DSM 12653</strain>
    </source>
</reference>
<dbReference type="GO" id="GO:0000271">
    <property type="term" value="P:polysaccharide biosynthetic process"/>
    <property type="evidence" value="ECO:0007669"/>
    <property type="project" value="InterPro"/>
</dbReference>
<dbReference type="InterPro" id="IPR017476">
    <property type="entry name" value="UDP-Glc/GDP-Man"/>
</dbReference>
<feature type="active site" description="Nucleophile" evidence="8">
    <location>
        <position position="287"/>
    </location>
</feature>
<comment type="pathway">
    <text evidence="1">Nucleotide-sugar biosynthesis; UDP-alpha-D-glucuronate biosynthesis; UDP-alpha-D-glucuronate from UDP-alpha-D-glucose: step 1/1.</text>
</comment>
<evidence type="ECO:0000256" key="9">
    <source>
        <dbReference type="PIRSR" id="PIRSR500134-2"/>
    </source>
</evidence>
<dbReference type="EC" id="1.1.1.22" evidence="3 7"/>
<dbReference type="Proteomes" id="UP000010146">
    <property type="component" value="Unassembled WGS sequence"/>
</dbReference>
<dbReference type="Gene3D" id="1.20.5.100">
    <property type="entry name" value="Cytochrome c1, transmembrane anchor, C-terminal"/>
    <property type="match status" value="1"/>
</dbReference>
<dbReference type="GO" id="GO:0003979">
    <property type="term" value="F:UDP-glucose 6-dehydrogenase activity"/>
    <property type="evidence" value="ECO:0007669"/>
    <property type="project" value="UniProtKB-EC"/>
</dbReference>
<dbReference type="InterPro" id="IPR036220">
    <property type="entry name" value="UDP-Glc/GDP-Man_DH_C_sf"/>
</dbReference>
<dbReference type="PIRSF" id="PIRSF500134">
    <property type="entry name" value="UDPglc_DH_bac"/>
    <property type="match status" value="1"/>
</dbReference>
<dbReference type="InterPro" id="IPR014026">
    <property type="entry name" value="UDP-Glc/GDP-Man_DH_dimer"/>
</dbReference>
<dbReference type="InterPro" id="IPR008927">
    <property type="entry name" value="6-PGluconate_DH-like_C_sf"/>
</dbReference>
<evidence type="ECO:0000313" key="14">
    <source>
        <dbReference type="Proteomes" id="UP000010146"/>
    </source>
</evidence>
<evidence type="ECO:0000256" key="7">
    <source>
        <dbReference type="PIRNR" id="PIRNR000124"/>
    </source>
</evidence>
<dbReference type="InterPro" id="IPR036291">
    <property type="entry name" value="NAD(P)-bd_dom_sf"/>
</dbReference>
<feature type="binding site" evidence="10">
    <location>
        <position position="41"/>
    </location>
    <ligand>
        <name>NAD(+)</name>
        <dbReference type="ChEBI" id="CHEBI:57540"/>
    </ligand>
</feature>
<evidence type="ECO:0000256" key="6">
    <source>
        <dbReference type="ARBA" id="ARBA00047473"/>
    </source>
</evidence>
<feature type="binding site" evidence="10">
    <location>
        <position position="164"/>
    </location>
    <ligand>
        <name>NAD(+)</name>
        <dbReference type="ChEBI" id="CHEBI:57540"/>
    </ligand>
</feature>
<dbReference type="SMART" id="SM00984">
    <property type="entry name" value="UDPG_MGDP_dh_C"/>
    <property type="match status" value="1"/>
</dbReference>
<dbReference type="Pfam" id="PF00984">
    <property type="entry name" value="UDPG_MGDP_dh"/>
    <property type="match status" value="1"/>
</dbReference>
<feature type="binding site" evidence="9">
    <location>
        <position position="284"/>
    </location>
    <ligand>
        <name>substrate</name>
    </ligand>
</feature>
<feature type="transmembrane region" description="Helical" evidence="11">
    <location>
        <begin position="9"/>
        <end position="28"/>
    </location>
</feature>
<evidence type="ECO:0000256" key="10">
    <source>
        <dbReference type="PIRSR" id="PIRSR500134-3"/>
    </source>
</evidence>
<evidence type="ECO:0000256" key="11">
    <source>
        <dbReference type="SAM" id="Phobius"/>
    </source>
</evidence>
<feature type="binding site" evidence="10">
    <location>
        <position position="90"/>
    </location>
    <ligand>
        <name>NAD(+)</name>
        <dbReference type="ChEBI" id="CHEBI:57540"/>
    </ligand>
</feature>
<keyword evidence="11" id="KW-0472">Membrane</keyword>
<feature type="binding site" evidence="10">
    <location>
        <position position="36"/>
    </location>
    <ligand>
        <name>NAD(+)</name>
        <dbReference type="ChEBI" id="CHEBI:57540"/>
    </ligand>
</feature>
<feature type="binding site" evidence="10">
    <location>
        <position position="290"/>
    </location>
    <ligand>
        <name>NAD(+)</name>
        <dbReference type="ChEBI" id="CHEBI:57540"/>
    </ligand>
</feature>
<proteinExistence type="inferred from homology"/>
<feature type="binding site" evidence="10">
    <location>
        <position position="127"/>
    </location>
    <ligand>
        <name>NAD(+)</name>
        <dbReference type="ChEBI" id="CHEBI:57540"/>
    </ligand>
</feature>
<dbReference type="Pfam" id="PF03720">
    <property type="entry name" value="UDPG_MGDP_dh_C"/>
    <property type="match status" value="1"/>
</dbReference>
<keyword evidence="11" id="KW-1133">Transmembrane helix</keyword>
<reference evidence="13 14" key="2">
    <citation type="journal article" date="2015" name="BMC Genomics">
        <title>Analysis of three genomes within the thermophilic bacterial species Caldanaerobacter subterraneus with a focus on carbon monoxide dehydrogenase evolution and hydrolase diversity.</title>
        <authorList>
            <person name="Sant'Anna F.H."/>
            <person name="Lebedinsky A.V."/>
            <person name="Sokolova T.G."/>
            <person name="Robb F.T."/>
            <person name="Gonzalez J.M."/>
        </authorList>
    </citation>
    <scope>NUCLEOTIDE SEQUENCE [LARGE SCALE GENOMIC DNA]</scope>
    <source>
        <strain evidence="13 14">DSM 12653</strain>
    </source>
</reference>
<evidence type="ECO:0000256" key="8">
    <source>
        <dbReference type="PIRSR" id="PIRSR500134-1"/>
    </source>
</evidence>
<feature type="binding site" evidence="10">
    <location>
        <position position="354"/>
    </location>
    <ligand>
        <name>NAD(+)</name>
        <dbReference type="ChEBI" id="CHEBI:57540"/>
    </ligand>
</feature>
<dbReference type="InterPro" id="IPR028357">
    <property type="entry name" value="UDPglc_DH_bac"/>
</dbReference>
<name>A0A0F5PNG7_9THEO</name>
<dbReference type="UniPathway" id="UPA00038">
    <property type="reaction ID" value="UER00491"/>
</dbReference>
<dbReference type="PANTHER" id="PTHR43750:SF3">
    <property type="entry name" value="UDP-GLUCOSE 6-DEHYDROGENASE TUAD"/>
    <property type="match status" value="1"/>
</dbReference>
<evidence type="ECO:0000256" key="1">
    <source>
        <dbReference type="ARBA" id="ARBA00004701"/>
    </source>
</evidence>
<evidence type="ECO:0000259" key="12">
    <source>
        <dbReference type="SMART" id="SM00984"/>
    </source>
</evidence>
<keyword evidence="5 7" id="KW-0520">NAD</keyword>
<feature type="binding site" evidence="9">
    <location>
        <position position="347"/>
    </location>
    <ligand>
        <name>substrate</name>
    </ligand>
</feature>
<organism evidence="13 14">
    <name type="scientific">Caldanaerobacter subterraneus subsp. pacificus DSM 12653</name>
    <dbReference type="NCBI Taxonomy" id="391606"/>
    <lineage>
        <taxon>Bacteria</taxon>
        <taxon>Bacillati</taxon>
        <taxon>Bacillota</taxon>
        <taxon>Clostridia</taxon>
        <taxon>Thermoanaerobacterales</taxon>
        <taxon>Thermoanaerobacteraceae</taxon>
        <taxon>Caldanaerobacter</taxon>
    </lineage>
</organism>
<protein>
    <recommendedName>
        <fullName evidence="3 7">UDP-glucose 6-dehydrogenase</fullName>
        <ecNumber evidence="3 7">1.1.1.22</ecNumber>
    </recommendedName>
</protein>